<dbReference type="GO" id="GO:0016779">
    <property type="term" value="F:nucleotidyltransferase activity"/>
    <property type="evidence" value="ECO:0007669"/>
    <property type="project" value="UniProtKB-KW"/>
</dbReference>
<dbReference type="InterPro" id="IPR050999">
    <property type="entry name" value="ADP-ribosyltransferase_ARG"/>
</dbReference>
<keyword evidence="6 10" id="KW-0521">NADP</keyword>
<dbReference type="InterPro" id="IPR000768">
    <property type="entry name" value="ART"/>
</dbReference>
<evidence type="ECO:0000256" key="8">
    <source>
        <dbReference type="ARBA" id="ARBA00023157"/>
    </source>
</evidence>
<dbReference type="Gene3D" id="3.90.176.10">
    <property type="entry name" value="Toxin ADP-ribosyltransferase, Chain A, domain 1"/>
    <property type="match status" value="1"/>
</dbReference>
<dbReference type="GO" id="GO:0003950">
    <property type="term" value="F:NAD+ poly-ADP-ribosyltransferase activity"/>
    <property type="evidence" value="ECO:0007669"/>
    <property type="project" value="TreeGrafter"/>
</dbReference>
<evidence type="ECO:0000313" key="11">
    <source>
        <dbReference type="EMBL" id="ROL54705.1"/>
    </source>
</evidence>
<evidence type="ECO:0000313" key="12">
    <source>
        <dbReference type="Proteomes" id="UP000281406"/>
    </source>
</evidence>
<feature type="signal peptide" evidence="10">
    <location>
        <begin position="1"/>
        <end position="16"/>
    </location>
</feature>
<dbReference type="PRINTS" id="PR00970">
    <property type="entry name" value="RIBTRNSFRASE"/>
</dbReference>
<evidence type="ECO:0000256" key="5">
    <source>
        <dbReference type="ARBA" id="ARBA00022729"/>
    </source>
</evidence>
<organism evidence="11 12">
    <name type="scientific">Anabarilius grahami</name>
    <name type="common">Kanglang fish</name>
    <name type="synonym">Barilius grahami</name>
    <dbReference type="NCBI Taxonomy" id="495550"/>
    <lineage>
        <taxon>Eukaryota</taxon>
        <taxon>Metazoa</taxon>
        <taxon>Chordata</taxon>
        <taxon>Craniata</taxon>
        <taxon>Vertebrata</taxon>
        <taxon>Euteleostomi</taxon>
        <taxon>Actinopterygii</taxon>
        <taxon>Neopterygii</taxon>
        <taxon>Teleostei</taxon>
        <taxon>Ostariophysi</taxon>
        <taxon>Cypriniformes</taxon>
        <taxon>Xenocyprididae</taxon>
        <taxon>Xenocypridinae</taxon>
        <taxon>Xenocypridinae incertae sedis</taxon>
        <taxon>Anabarilius</taxon>
    </lineage>
</organism>
<evidence type="ECO:0000256" key="2">
    <source>
        <dbReference type="ARBA" id="ARBA00022676"/>
    </source>
</evidence>
<protein>
    <recommendedName>
        <fullName evidence="10">NAD(P)(+)--arginine ADP-ribosyltransferase</fullName>
        <ecNumber evidence="10">2.4.2.31</ecNumber>
    </recommendedName>
    <alternativeName>
        <fullName evidence="10">Mono(ADP-ribosyl)transferase</fullName>
    </alternativeName>
</protein>
<dbReference type="PROSITE" id="PS51996">
    <property type="entry name" value="TR_MART"/>
    <property type="match status" value="1"/>
</dbReference>
<keyword evidence="12" id="KW-1185">Reference proteome</keyword>
<dbReference type="GO" id="GO:0106274">
    <property type="term" value="F:NAD+-protein-arginine ADP-ribosyltransferase activity"/>
    <property type="evidence" value="ECO:0007669"/>
    <property type="project" value="UniProtKB-EC"/>
</dbReference>
<evidence type="ECO:0000256" key="9">
    <source>
        <dbReference type="ARBA" id="ARBA00047597"/>
    </source>
</evidence>
<accession>A0A3N0Z8D5</accession>
<evidence type="ECO:0000256" key="7">
    <source>
        <dbReference type="ARBA" id="ARBA00023027"/>
    </source>
</evidence>
<dbReference type="OrthoDB" id="423533at2759"/>
<name>A0A3N0Z8D5_ANAGA</name>
<evidence type="ECO:0000256" key="6">
    <source>
        <dbReference type="ARBA" id="ARBA00022857"/>
    </source>
</evidence>
<keyword evidence="8" id="KW-1015">Disulfide bond</keyword>
<reference evidence="11 12" key="1">
    <citation type="submission" date="2018-10" db="EMBL/GenBank/DDBJ databases">
        <title>Genome assembly for a Yunnan-Guizhou Plateau 3E fish, Anabarilius grahami (Regan), and its evolutionary and genetic applications.</title>
        <authorList>
            <person name="Jiang W."/>
        </authorList>
    </citation>
    <scope>NUCLEOTIDE SEQUENCE [LARGE SCALE GENOMIC DNA]</scope>
    <source>
        <strain evidence="11">AG-KIZ</strain>
        <tissue evidence="11">Muscle</tissue>
    </source>
</reference>
<evidence type="ECO:0000256" key="1">
    <source>
        <dbReference type="ARBA" id="ARBA00009558"/>
    </source>
</evidence>
<sequence>MLLIIEALLLILSALAQDHRAAVEEKKLDMAPNSVDDYYYGCRENMAKNIKEKYISKECENSEFEKNGFKKAWDVGKNALDQKISKHDSLKCNYIAIYVYTNTEFKIYQIFNNDARNGKQNYKDGTYKWYSLQFLLTEAIEILRKKQNRCFKTFRGTKLTFNEIAFPSIRFGSFTSSSLDSYIAKRFGSKSCFEIYTCLGADVTEYSRLPYEKEVLIPPYETFKVTAVRTKQYQKDLWCDTVFTLKSSGTRKELNCALCKKDQNNKVQCLLNKVL</sequence>
<dbReference type="AlphaFoldDB" id="A0A3N0Z8D5"/>
<dbReference type="Proteomes" id="UP000281406">
    <property type="component" value="Unassembled WGS sequence"/>
</dbReference>
<dbReference type="PANTHER" id="PTHR10339">
    <property type="entry name" value="ADP-RIBOSYLTRANSFERASE"/>
    <property type="match status" value="1"/>
</dbReference>
<gene>
    <name evidence="11" type="ORF">DPX16_1591</name>
</gene>
<dbReference type="SUPFAM" id="SSF56399">
    <property type="entry name" value="ADP-ribosylation"/>
    <property type="match status" value="1"/>
</dbReference>
<dbReference type="PANTHER" id="PTHR10339:SF27">
    <property type="entry name" value="NAD(P)(+)--ARGININE ADP-RIBOSYLTRANSFERASE"/>
    <property type="match status" value="1"/>
</dbReference>
<keyword evidence="7 10" id="KW-0520">NAD</keyword>
<dbReference type="EC" id="2.4.2.31" evidence="10"/>
<keyword evidence="2 10" id="KW-0328">Glycosyltransferase</keyword>
<dbReference type="FunFam" id="3.90.176.10:FF:000001">
    <property type="entry name" value="NAD(P)(+)--arginine ADP-ribosyltransferase"/>
    <property type="match status" value="1"/>
</dbReference>
<evidence type="ECO:0000256" key="10">
    <source>
        <dbReference type="RuleBase" id="RU361228"/>
    </source>
</evidence>
<dbReference type="EMBL" id="RJVU01006538">
    <property type="protein sequence ID" value="ROL54705.1"/>
    <property type="molecule type" value="Genomic_DNA"/>
</dbReference>
<evidence type="ECO:0000256" key="4">
    <source>
        <dbReference type="ARBA" id="ARBA00022695"/>
    </source>
</evidence>
<comment type="catalytic activity">
    <reaction evidence="9 10">
        <text>L-arginyl-[protein] + NAD(+) = N(omega)-(ADP-D-ribosyl)-L-arginyl-[protein] + nicotinamide + H(+)</text>
        <dbReference type="Rhea" id="RHEA:19149"/>
        <dbReference type="Rhea" id="RHEA-COMP:10532"/>
        <dbReference type="Rhea" id="RHEA-COMP:15087"/>
        <dbReference type="ChEBI" id="CHEBI:15378"/>
        <dbReference type="ChEBI" id="CHEBI:17154"/>
        <dbReference type="ChEBI" id="CHEBI:29965"/>
        <dbReference type="ChEBI" id="CHEBI:57540"/>
        <dbReference type="ChEBI" id="CHEBI:142554"/>
        <dbReference type="EC" id="2.4.2.31"/>
    </reaction>
</comment>
<comment type="caution">
    <text evidence="11">The sequence shown here is derived from an EMBL/GenBank/DDBJ whole genome shotgun (WGS) entry which is preliminary data.</text>
</comment>
<keyword evidence="3 10" id="KW-0808">Transferase</keyword>
<comment type="similarity">
    <text evidence="1 10">Belongs to the Arg-specific ADP-ribosyltransferase family.</text>
</comment>
<proteinExistence type="inferred from homology"/>
<dbReference type="Pfam" id="PF01129">
    <property type="entry name" value="ART"/>
    <property type="match status" value="1"/>
</dbReference>
<keyword evidence="5 10" id="KW-0732">Signal</keyword>
<evidence type="ECO:0000256" key="3">
    <source>
        <dbReference type="ARBA" id="ARBA00022679"/>
    </source>
</evidence>
<feature type="chain" id="PRO_5017848071" description="NAD(P)(+)--arginine ADP-ribosyltransferase" evidence="10">
    <location>
        <begin position="17"/>
        <end position="275"/>
    </location>
</feature>
<keyword evidence="4" id="KW-0548">Nucleotidyltransferase</keyword>